<dbReference type="OMA" id="GMVEYWR"/>
<dbReference type="PROSITE" id="PS50072">
    <property type="entry name" value="CSA_PPIASE_2"/>
    <property type="match status" value="1"/>
</dbReference>
<dbReference type="Gene3D" id="2.40.100.10">
    <property type="entry name" value="Cyclophilin-like"/>
    <property type="match status" value="1"/>
</dbReference>
<dbReference type="Proteomes" id="UP000001449">
    <property type="component" value="Chromosome 3"/>
</dbReference>
<keyword evidence="4" id="KW-0677">Repeat</keyword>
<dbReference type="KEGG" id="tps:THAPSDRAFT_33153"/>
<dbReference type="GO" id="GO:0006457">
    <property type="term" value="P:protein folding"/>
    <property type="evidence" value="ECO:0000318"/>
    <property type="project" value="GO_Central"/>
</dbReference>
<dbReference type="EC" id="5.2.1.8" evidence="2"/>
<dbReference type="PaxDb" id="35128-Thaps33153"/>
<dbReference type="EMBL" id="CM000640">
    <property type="protein sequence ID" value="EED94148.1"/>
    <property type="molecule type" value="Genomic_DNA"/>
</dbReference>
<dbReference type="GO" id="GO:0003755">
    <property type="term" value="F:peptidyl-prolyl cis-trans isomerase activity"/>
    <property type="evidence" value="ECO:0000318"/>
    <property type="project" value="GO_Central"/>
</dbReference>
<organism evidence="9 10">
    <name type="scientific">Thalassiosira pseudonana</name>
    <name type="common">Marine diatom</name>
    <name type="synonym">Cyclotella nana</name>
    <dbReference type="NCBI Taxonomy" id="35128"/>
    <lineage>
        <taxon>Eukaryota</taxon>
        <taxon>Sar</taxon>
        <taxon>Stramenopiles</taxon>
        <taxon>Ochrophyta</taxon>
        <taxon>Bacillariophyta</taxon>
        <taxon>Coscinodiscophyceae</taxon>
        <taxon>Thalassiosirophycidae</taxon>
        <taxon>Thalassiosirales</taxon>
        <taxon>Thalassiosiraceae</taxon>
        <taxon>Thalassiosira</taxon>
    </lineage>
</organism>
<accession>B8BX57</accession>
<dbReference type="SUPFAM" id="SSF50978">
    <property type="entry name" value="WD40 repeat-like"/>
    <property type="match status" value="1"/>
</dbReference>
<dbReference type="PANTHER" id="PTHR45625">
    <property type="entry name" value="PEPTIDYL-PROLYL CIS-TRANS ISOMERASE-RELATED"/>
    <property type="match status" value="1"/>
</dbReference>
<dbReference type="GeneID" id="7444026"/>
<dbReference type="Pfam" id="PF00400">
    <property type="entry name" value="WD40"/>
    <property type="match status" value="3"/>
</dbReference>
<protein>
    <recommendedName>
        <fullName evidence="2">peptidylprolyl isomerase</fullName>
        <ecNumber evidence="2">5.2.1.8</ecNumber>
    </recommendedName>
</protein>
<dbReference type="PRINTS" id="PR00153">
    <property type="entry name" value="CSAPPISMRASE"/>
</dbReference>
<name>B8BX57_THAPS</name>
<evidence type="ECO:0000256" key="4">
    <source>
        <dbReference type="ARBA" id="ARBA00022737"/>
    </source>
</evidence>
<reference evidence="9 10" key="2">
    <citation type="journal article" date="2008" name="Nature">
        <title>The Phaeodactylum genome reveals the evolutionary history of diatom genomes.</title>
        <authorList>
            <person name="Bowler C."/>
            <person name="Allen A.E."/>
            <person name="Badger J.H."/>
            <person name="Grimwood J."/>
            <person name="Jabbari K."/>
            <person name="Kuo A."/>
            <person name="Maheswari U."/>
            <person name="Martens C."/>
            <person name="Maumus F."/>
            <person name="Otillar R.P."/>
            <person name="Rayko E."/>
            <person name="Salamov A."/>
            <person name="Vandepoele K."/>
            <person name="Beszteri B."/>
            <person name="Gruber A."/>
            <person name="Heijde M."/>
            <person name="Katinka M."/>
            <person name="Mock T."/>
            <person name="Valentin K."/>
            <person name="Verret F."/>
            <person name="Berges J.A."/>
            <person name="Brownlee C."/>
            <person name="Cadoret J.P."/>
            <person name="Chiovitti A."/>
            <person name="Choi C.J."/>
            <person name="Coesel S."/>
            <person name="De Martino A."/>
            <person name="Detter J.C."/>
            <person name="Durkin C."/>
            <person name="Falciatore A."/>
            <person name="Fournet J."/>
            <person name="Haruta M."/>
            <person name="Huysman M.J."/>
            <person name="Jenkins B.D."/>
            <person name="Jiroutova K."/>
            <person name="Jorgensen R.E."/>
            <person name="Joubert Y."/>
            <person name="Kaplan A."/>
            <person name="Kroger N."/>
            <person name="Kroth P.G."/>
            <person name="La Roche J."/>
            <person name="Lindquist E."/>
            <person name="Lommer M."/>
            <person name="Martin-Jezequel V."/>
            <person name="Lopez P.J."/>
            <person name="Lucas S."/>
            <person name="Mangogna M."/>
            <person name="McGinnis K."/>
            <person name="Medlin L.K."/>
            <person name="Montsant A."/>
            <person name="Oudot-Le Secq M.P."/>
            <person name="Napoli C."/>
            <person name="Obornik M."/>
            <person name="Parker M.S."/>
            <person name="Petit J.L."/>
            <person name="Porcel B.M."/>
            <person name="Poulsen N."/>
            <person name="Robison M."/>
            <person name="Rychlewski L."/>
            <person name="Rynearson T.A."/>
            <person name="Schmutz J."/>
            <person name="Shapiro H."/>
            <person name="Siaut M."/>
            <person name="Stanley M."/>
            <person name="Sussman M.R."/>
            <person name="Taylor A.R."/>
            <person name="Vardi A."/>
            <person name="von Dassow P."/>
            <person name="Vyverman W."/>
            <person name="Willis A."/>
            <person name="Wyrwicz L.S."/>
            <person name="Rokhsar D.S."/>
            <person name="Weissenbach J."/>
            <person name="Armbrust E.V."/>
            <person name="Green B.R."/>
            <person name="Van de Peer Y."/>
            <person name="Grigoriev I.V."/>
        </authorList>
    </citation>
    <scope>NUCLEOTIDE SEQUENCE [LARGE SCALE GENOMIC DNA]</scope>
    <source>
        <strain evidence="9 10">CCMP1335</strain>
    </source>
</reference>
<evidence type="ECO:0000256" key="1">
    <source>
        <dbReference type="ARBA" id="ARBA00000971"/>
    </source>
</evidence>
<dbReference type="InterPro" id="IPR015943">
    <property type="entry name" value="WD40/YVTN_repeat-like_dom_sf"/>
</dbReference>
<keyword evidence="3 7" id="KW-0853">WD repeat</keyword>
<dbReference type="PANTHER" id="PTHR45625:SF4">
    <property type="entry name" value="PEPTIDYLPROLYL ISOMERASE DOMAIN AND WD REPEAT-CONTAINING PROTEIN 1"/>
    <property type="match status" value="1"/>
</dbReference>
<sequence>LQDIPTTHHYQVSYMHRSTVTHSCSSLRHGYVITGSVDGVVKFWKRTSTAGASSRCLEFVKSYSSHVGPILALATSQPNGDSAVSIGWDGVIKFYDVATFDVSGMIRTNGHAPTAVNGDGKKKYRLGRHAAGSALDNMVPSGSILMFSGINLSSDPLRVITYHATPVTALAYHPKKQWVISGDVSGVLEVWNVPFSTGDDVNGSSNAGSSQGMLPFQSKLDTDLYALIKKKTYAIDIAVSEVATKENVGMGNFAVYSSDRKVRLFSFKNCKFVCIYDERLKVYDKLLSSKSSAMGLDAIEYGNRAALEREMEDAHLLSGGVLTNPTTKQTITTVAPSFDNTGNYLLLPTIVGIKVINIQNHNVVATIGKGDASSLRFLHVCLCPGDAKVDQQLHLARMGGSRAPANDSLLIALAYGKRRFYAFSHHDPLDSKQGEVDEQVILARDILNEAPDASDLLEASHLGRSNNDPHGDNATLTTATHAVLRTTHGDISIKLFAKETPRTNQNFVGHAQSGYYDNVIFHRIIPGFMVQTGDPDGDGTGGQSIWGGEFEDEFVRDLRHDRPFTVSMANAGPGTNGSQFFITTVPTPWLDNKHTVFGRVVNGMEVVTEIEKVKVDELDRPLSEVKILSVDVS</sequence>
<dbReference type="GO" id="GO:0005634">
    <property type="term" value="C:nucleus"/>
    <property type="evidence" value="ECO:0007669"/>
    <property type="project" value="UniProtKB-ARBA"/>
</dbReference>
<evidence type="ECO:0000313" key="9">
    <source>
        <dbReference type="EMBL" id="EED94148.1"/>
    </source>
</evidence>
<feature type="domain" description="PPIase cyclophilin-type" evidence="8">
    <location>
        <begin position="489"/>
        <end position="632"/>
    </location>
</feature>
<evidence type="ECO:0000256" key="7">
    <source>
        <dbReference type="PROSITE-ProRule" id="PRU00221"/>
    </source>
</evidence>
<reference evidence="9 10" key="1">
    <citation type="journal article" date="2004" name="Science">
        <title>The genome of the diatom Thalassiosira pseudonana: ecology, evolution, and metabolism.</title>
        <authorList>
            <person name="Armbrust E.V."/>
            <person name="Berges J.A."/>
            <person name="Bowler C."/>
            <person name="Green B.R."/>
            <person name="Martinez D."/>
            <person name="Putnam N.H."/>
            <person name="Zhou S."/>
            <person name="Allen A.E."/>
            <person name="Apt K.E."/>
            <person name="Bechner M."/>
            <person name="Brzezinski M.A."/>
            <person name="Chaal B.K."/>
            <person name="Chiovitti A."/>
            <person name="Davis A.K."/>
            <person name="Demarest M.S."/>
            <person name="Detter J.C."/>
            <person name="Glavina T."/>
            <person name="Goodstein D."/>
            <person name="Hadi M.Z."/>
            <person name="Hellsten U."/>
            <person name="Hildebrand M."/>
            <person name="Jenkins B.D."/>
            <person name="Jurka J."/>
            <person name="Kapitonov V.V."/>
            <person name="Kroger N."/>
            <person name="Lau W.W."/>
            <person name="Lane T.W."/>
            <person name="Larimer F.W."/>
            <person name="Lippmeier J.C."/>
            <person name="Lucas S."/>
            <person name="Medina M."/>
            <person name="Montsant A."/>
            <person name="Obornik M."/>
            <person name="Parker M.S."/>
            <person name="Palenik B."/>
            <person name="Pazour G.J."/>
            <person name="Richardson P.M."/>
            <person name="Rynearson T.A."/>
            <person name="Saito M.A."/>
            <person name="Schwartz D.C."/>
            <person name="Thamatrakoln K."/>
            <person name="Valentin K."/>
            <person name="Vardi A."/>
            <person name="Wilkerson F.P."/>
            <person name="Rokhsar D.S."/>
        </authorList>
    </citation>
    <scope>NUCLEOTIDE SEQUENCE [LARGE SCALE GENOMIC DNA]</scope>
    <source>
        <strain evidence="9 10">CCMP1335</strain>
    </source>
</reference>
<evidence type="ECO:0000256" key="6">
    <source>
        <dbReference type="ARBA" id="ARBA00023235"/>
    </source>
</evidence>
<dbReference type="RefSeq" id="XP_002288712.1">
    <property type="nucleotide sequence ID" value="XM_002288676.1"/>
</dbReference>
<dbReference type="PROSITE" id="PS00170">
    <property type="entry name" value="CSA_PPIASE_1"/>
    <property type="match status" value="1"/>
</dbReference>
<feature type="repeat" description="WD" evidence="7">
    <location>
        <begin position="160"/>
        <end position="193"/>
    </location>
</feature>
<evidence type="ECO:0000259" key="8">
    <source>
        <dbReference type="PROSITE" id="PS50072"/>
    </source>
</evidence>
<evidence type="ECO:0000256" key="2">
    <source>
        <dbReference type="ARBA" id="ARBA00013194"/>
    </source>
</evidence>
<keyword evidence="10" id="KW-1185">Reference proteome</keyword>
<dbReference type="InterPro" id="IPR020892">
    <property type="entry name" value="Cyclophilin-type_PPIase_CS"/>
</dbReference>
<dbReference type="InterPro" id="IPR036322">
    <property type="entry name" value="WD40_repeat_dom_sf"/>
</dbReference>
<comment type="catalytic activity">
    <reaction evidence="1">
        <text>[protein]-peptidylproline (omega=180) = [protein]-peptidylproline (omega=0)</text>
        <dbReference type="Rhea" id="RHEA:16237"/>
        <dbReference type="Rhea" id="RHEA-COMP:10747"/>
        <dbReference type="Rhea" id="RHEA-COMP:10748"/>
        <dbReference type="ChEBI" id="CHEBI:83833"/>
        <dbReference type="ChEBI" id="CHEBI:83834"/>
        <dbReference type="EC" id="5.2.1.8"/>
    </reaction>
</comment>
<feature type="non-terminal residue" evidence="9">
    <location>
        <position position="633"/>
    </location>
</feature>
<dbReference type="SUPFAM" id="SSF50891">
    <property type="entry name" value="Cyclophilin-like"/>
    <property type="match status" value="1"/>
</dbReference>
<dbReference type="FunFam" id="2.40.100.10:FF:000003">
    <property type="entry name" value="Peptidylprolyl isomerase domain and WD repeat-containing 1"/>
    <property type="match status" value="1"/>
</dbReference>
<evidence type="ECO:0000256" key="3">
    <source>
        <dbReference type="ARBA" id="ARBA00022574"/>
    </source>
</evidence>
<dbReference type="STRING" id="35128.B8BX57"/>
<dbReference type="InParanoid" id="B8BX57"/>
<dbReference type="InterPro" id="IPR001680">
    <property type="entry name" value="WD40_rpt"/>
</dbReference>
<dbReference type="eggNOG" id="KOG0882">
    <property type="taxonomic scope" value="Eukaryota"/>
</dbReference>
<dbReference type="AlphaFoldDB" id="B8BX57"/>
<dbReference type="FunCoup" id="B8BX57">
    <property type="interactions" value="472"/>
</dbReference>
<evidence type="ECO:0000313" key="10">
    <source>
        <dbReference type="Proteomes" id="UP000001449"/>
    </source>
</evidence>
<dbReference type="InterPro" id="IPR029000">
    <property type="entry name" value="Cyclophilin-like_dom_sf"/>
</dbReference>
<keyword evidence="6" id="KW-0413">Isomerase</keyword>
<proteinExistence type="predicted"/>
<dbReference type="InterPro" id="IPR044666">
    <property type="entry name" value="Cyclophilin_A-like"/>
</dbReference>
<gene>
    <name evidence="9" type="ORF">THAPSDRAFT_33153</name>
</gene>
<dbReference type="Gene3D" id="2.130.10.10">
    <property type="entry name" value="YVTN repeat-like/Quinoprotein amine dehydrogenase"/>
    <property type="match status" value="1"/>
</dbReference>
<evidence type="ECO:0000256" key="5">
    <source>
        <dbReference type="ARBA" id="ARBA00023110"/>
    </source>
</evidence>
<dbReference type="PROSITE" id="PS50294">
    <property type="entry name" value="WD_REPEATS_REGION"/>
    <property type="match status" value="1"/>
</dbReference>
<dbReference type="PROSITE" id="PS50082">
    <property type="entry name" value="WD_REPEATS_2"/>
    <property type="match status" value="1"/>
</dbReference>
<dbReference type="HOGENOM" id="CLU_012062_31_0_1"/>
<dbReference type="Pfam" id="PF00160">
    <property type="entry name" value="Pro_isomerase"/>
    <property type="match status" value="1"/>
</dbReference>
<keyword evidence="5" id="KW-0697">Rotamase</keyword>
<dbReference type="InterPro" id="IPR002130">
    <property type="entry name" value="Cyclophilin-type_PPIase_dom"/>
</dbReference>
<dbReference type="SMART" id="SM00320">
    <property type="entry name" value="WD40"/>
    <property type="match status" value="3"/>
</dbReference>